<accession>A0A1S2KY46</accession>
<keyword evidence="3" id="KW-1185">Reference proteome</keyword>
<gene>
    <name evidence="2" type="ORF">AWH56_008930</name>
    <name evidence="1" type="ORF">AWH56_22250</name>
</gene>
<name>A0A1S2KY46_9BACI</name>
<protein>
    <recommendedName>
        <fullName evidence="4">LSM domain-containing protein</fullName>
    </recommendedName>
</protein>
<evidence type="ECO:0000313" key="1">
    <source>
        <dbReference type="EMBL" id="OIJ05108.1"/>
    </source>
</evidence>
<organism evidence="1 3">
    <name type="scientific">Anaerobacillus isosaccharinicus</name>
    <dbReference type="NCBI Taxonomy" id="1532552"/>
    <lineage>
        <taxon>Bacteria</taxon>
        <taxon>Bacillati</taxon>
        <taxon>Bacillota</taxon>
        <taxon>Bacilli</taxon>
        <taxon>Bacillales</taxon>
        <taxon>Bacillaceae</taxon>
        <taxon>Anaerobacillus</taxon>
    </lineage>
</organism>
<evidence type="ECO:0008006" key="4">
    <source>
        <dbReference type="Google" id="ProtNLM"/>
    </source>
</evidence>
<dbReference type="KEGG" id="aia:AWH56_008930"/>
<dbReference type="EMBL" id="LQXD01000194">
    <property type="protein sequence ID" value="OIJ05108.1"/>
    <property type="molecule type" value="Genomic_DNA"/>
</dbReference>
<dbReference type="AlphaFoldDB" id="A0A1S2KY46"/>
<evidence type="ECO:0000313" key="2">
    <source>
        <dbReference type="EMBL" id="QOY37685.1"/>
    </source>
</evidence>
<dbReference type="RefSeq" id="WP_071319117.1">
    <property type="nucleotide sequence ID" value="NZ_CP063356.2"/>
</dbReference>
<dbReference type="Proteomes" id="UP000180175">
    <property type="component" value="Chromosome"/>
</dbReference>
<dbReference type="EMBL" id="CP063356">
    <property type="protein sequence ID" value="QOY37685.1"/>
    <property type="molecule type" value="Genomic_DNA"/>
</dbReference>
<sequence length="106" mass="12206">MTTNISNTKEKYSLVDFLDKELRVTLNNGEVITRGLITLDDSKEVLLLKINGFPNIIDVPISMIDVFDIRQSKTSIFLFLQPNFLHVERDNDGQTKQTCLNYSFHI</sequence>
<reference evidence="2 3" key="3">
    <citation type="journal article" date="2019" name="Int. J. Syst. Evol. Microbiol.">
        <title>Anaerobacillus isosaccharinicus sp. nov., an alkaliphilic bacterium which degrades isosaccharinic acid.</title>
        <authorList>
            <person name="Bassil N.M."/>
            <person name="Lloyd J.R."/>
        </authorList>
    </citation>
    <scope>NUCLEOTIDE SEQUENCE [LARGE SCALE GENOMIC DNA]</scope>
    <source>
        <strain evidence="2 3">NB2006</strain>
    </source>
</reference>
<proteinExistence type="predicted"/>
<reference evidence="2 3" key="2">
    <citation type="journal article" date="2017" name="Genome Announc.">
        <title>Draft Genome Sequences of Four Alkaliphilic Bacteria Belonging to the Anaerobacillus Genus.</title>
        <authorList>
            <person name="Bassil N.M."/>
            <person name="Lloyd J.R."/>
        </authorList>
    </citation>
    <scope>NUCLEOTIDE SEQUENCE [LARGE SCALE GENOMIC DNA]</scope>
    <source>
        <strain evidence="2 3">NB2006</strain>
    </source>
</reference>
<reference evidence="1 3" key="1">
    <citation type="submission" date="2016-10" db="EMBL/GenBank/DDBJ databases">
        <title>Draft genome sequences of four alkaliphilic bacteria belonging to the Anaerobacillus genus.</title>
        <authorList>
            <person name="Bassil N.M."/>
            <person name="Lloyd J.R."/>
        </authorList>
    </citation>
    <scope>NUCLEOTIDE SEQUENCE [LARGE SCALE GENOMIC DNA]</scope>
    <source>
        <strain evidence="1 3">NB2006</strain>
    </source>
</reference>
<evidence type="ECO:0000313" key="3">
    <source>
        <dbReference type="Proteomes" id="UP000180175"/>
    </source>
</evidence>
<reference evidence="2" key="4">
    <citation type="submission" date="2020-10" db="EMBL/GenBank/DDBJ databases">
        <authorList>
            <person name="Bassil N.M."/>
            <person name="Lloyd J.R."/>
        </authorList>
    </citation>
    <scope>NUCLEOTIDE SEQUENCE</scope>
    <source>
        <strain evidence="2">NB2006</strain>
    </source>
</reference>